<dbReference type="GO" id="GO:0003677">
    <property type="term" value="F:DNA binding"/>
    <property type="evidence" value="ECO:0007669"/>
    <property type="project" value="UniProtKB-UniRule"/>
</dbReference>
<dbReference type="PANTHER" id="PTHR33217:SF5">
    <property type="entry name" value="MUTATOR FAMILY TRANSPOSASE"/>
    <property type="match status" value="1"/>
</dbReference>
<dbReference type="Pfam" id="PF00872">
    <property type="entry name" value="Transposase_mut"/>
    <property type="match status" value="1"/>
</dbReference>
<evidence type="ECO:0000256" key="5">
    <source>
        <dbReference type="ARBA" id="ARBA00023172"/>
    </source>
</evidence>
<comment type="caution">
    <text evidence="7">The sequence shown here is derived from an EMBL/GenBank/DDBJ whole genome shotgun (WGS) entry which is preliminary data.</text>
</comment>
<dbReference type="EMBL" id="FPIW01000037">
    <property type="protein sequence ID" value="SFW58540.1"/>
    <property type="molecule type" value="Genomic_DNA"/>
</dbReference>
<dbReference type="Proteomes" id="UP000182680">
    <property type="component" value="Unassembled WGS sequence"/>
</dbReference>
<organism evidence="7 8">
    <name type="scientific">Desulfovibrio desulfuricans</name>
    <dbReference type="NCBI Taxonomy" id="876"/>
    <lineage>
        <taxon>Bacteria</taxon>
        <taxon>Pseudomonadati</taxon>
        <taxon>Thermodesulfobacteriota</taxon>
        <taxon>Desulfovibrionia</taxon>
        <taxon>Desulfovibrionales</taxon>
        <taxon>Desulfovibrionaceae</taxon>
        <taxon>Desulfovibrio</taxon>
    </lineage>
</organism>
<protein>
    <recommendedName>
        <fullName evidence="6">Mutator family transposase</fullName>
    </recommendedName>
</protein>
<dbReference type="GO" id="GO:0006313">
    <property type="term" value="P:DNA transposition"/>
    <property type="evidence" value="ECO:0007669"/>
    <property type="project" value="UniProtKB-UniRule"/>
</dbReference>
<proteinExistence type="inferred from homology"/>
<keyword evidence="3 6" id="KW-0815">Transposition</keyword>
<feature type="non-terminal residue" evidence="7">
    <location>
        <position position="1"/>
    </location>
</feature>
<dbReference type="GO" id="GO:0004803">
    <property type="term" value="F:transposase activity"/>
    <property type="evidence" value="ECO:0007669"/>
    <property type="project" value="UniProtKB-UniRule"/>
</dbReference>
<evidence type="ECO:0000256" key="6">
    <source>
        <dbReference type="RuleBase" id="RU365089"/>
    </source>
</evidence>
<comment type="function">
    <text evidence="1 6">Required for the transposition of the insertion element.</text>
</comment>
<dbReference type="RefSeq" id="WP_143142629.1">
    <property type="nucleotide sequence ID" value="NZ_FPIW01000037.1"/>
</dbReference>
<evidence type="ECO:0000256" key="2">
    <source>
        <dbReference type="ARBA" id="ARBA00010961"/>
    </source>
</evidence>
<name>A0AA94HTR7_DESDE</name>
<reference evidence="8" key="1">
    <citation type="submission" date="2016-11" db="EMBL/GenBank/DDBJ databases">
        <authorList>
            <person name="Jaros S."/>
            <person name="Januszkiewicz K."/>
            <person name="Wedrychowicz H."/>
        </authorList>
    </citation>
    <scope>NUCLEOTIDE SEQUENCE [LARGE SCALE GENOMIC DNA]</scope>
    <source>
        <strain evidence="8">DSM 7057</strain>
    </source>
</reference>
<evidence type="ECO:0000313" key="8">
    <source>
        <dbReference type="Proteomes" id="UP000182680"/>
    </source>
</evidence>
<keyword evidence="6" id="KW-0814">Transposable element</keyword>
<dbReference type="AlphaFoldDB" id="A0AA94HTR7"/>
<dbReference type="PANTHER" id="PTHR33217">
    <property type="entry name" value="TRANSPOSASE FOR INSERTION SEQUENCE ELEMENT IS1081"/>
    <property type="match status" value="1"/>
</dbReference>
<keyword evidence="4 6" id="KW-0238">DNA-binding</keyword>
<comment type="similarity">
    <text evidence="2 6">Belongs to the transposase mutator family.</text>
</comment>
<gene>
    <name evidence="7" type="ORF">SAMN02910291_01969</name>
</gene>
<evidence type="ECO:0000256" key="4">
    <source>
        <dbReference type="ARBA" id="ARBA00023125"/>
    </source>
</evidence>
<evidence type="ECO:0000256" key="1">
    <source>
        <dbReference type="ARBA" id="ARBA00002190"/>
    </source>
</evidence>
<sequence length="105" mass="12658">LEHKYNSSYPLITKSWRAHWQRIIPFFDYPPEIRKVIYTTNAIESLNMSLRKVTKAKGAFPHDEAVFKIFWLALRNISKKWTMPIRDWKAALNRFAIQFEERFPT</sequence>
<accession>A0AA94HTR7</accession>
<keyword evidence="5 6" id="KW-0233">DNA recombination</keyword>
<evidence type="ECO:0000313" key="7">
    <source>
        <dbReference type="EMBL" id="SFW58540.1"/>
    </source>
</evidence>
<evidence type="ECO:0000256" key="3">
    <source>
        <dbReference type="ARBA" id="ARBA00022578"/>
    </source>
</evidence>
<dbReference type="InterPro" id="IPR001207">
    <property type="entry name" value="Transposase_mutator"/>
</dbReference>